<proteinExistence type="predicted"/>
<keyword evidence="1" id="KW-0812">Transmembrane</keyword>
<evidence type="ECO:0008006" key="4">
    <source>
        <dbReference type="Google" id="ProtNLM"/>
    </source>
</evidence>
<sequence length="217" mass="22070">MALGGIALAAVLAVVGHLVVNDDLDPWSLTVSDFAVSDRGGVIDVAMALLAAATAVLIPALRRTGSGSNPARPGGDGRRLRVAGFFLAAWTAGLATAAVVPTNEPGLPMDTAAYLHRYASVIAFLALPVAGWLLAGQLGGRAAGWLRALTLASLLLAGAMVWSAYPGDRMLLGLVERLLIVAEVALLCVVAATLVHPPGSRLAGAARRSATAARPLT</sequence>
<organism evidence="2 3">
    <name type="scientific">Micromonospora narathiwatensis</name>
    <dbReference type="NCBI Taxonomy" id="299146"/>
    <lineage>
        <taxon>Bacteria</taxon>
        <taxon>Bacillati</taxon>
        <taxon>Actinomycetota</taxon>
        <taxon>Actinomycetes</taxon>
        <taxon>Micromonosporales</taxon>
        <taxon>Micromonosporaceae</taxon>
        <taxon>Micromonospora</taxon>
    </lineage>
</organism>
<evidence type="ECO:0000313" key="2">
    <source>
        <dbReference type="EMBL" id="SBT54542.1"/>
    </source>
</evidence>
<dbReference type="Pfam" id="PF06197">
    <property type="entry name" value="DUF998"/>
    <property type="match status" value="1"/>
</dbReference>
<keyword evidence="3" id="KW-1185">Reference proteome</keyword>
<feature type="transmembrane region" description="Helical" evidence="1">
    <location>
        <begin position="177"/>
        <end position="195"/>
    </location>
</feature>
<reference evidence="2 3" key="1">
    <citation type="submission" date="2016-06" db="EMBL/GenBank/DDBJ databases">
        <authorList>
            <person name="Kjaerup R.B."/>
            <person name="Dalgaard T.S."/>
            <person name="Juul-Madsen H.R."/>
        </authorList>
    </citation>
    <scope>NUCLEOTIDE SEQUENCE [LARGE SCALE GENOMIC DNA]</scope>
    <source>
        <strain evidence="2 3">DSM 45248</strain>
    </source>
</reference>
<dbReference type="EMBL" id="LT594324">
    <property type="protein sequence ID" value="SBT54542.1"/>
    <property type="molecule type" value="Genomic_DNA"/>
</dbReference>
<keyword evidence="1" id="KW-0472">Membrane</keyword>
<accession>A0A1A9AEK0</accession>
<feature type="transmembrane region" description="Helical" evidence="1">
    <location>
        <begin position="146"/>
        <end position="165"/>
    </location>
</feature>
<name>A0A1A9AEK0_9ACTN</name>
<evidence type="ECO:0000313" key="3">
    <source>
        <dbReference type="Proteomes" id="UP000198765"/>
    </source>
</evidence>
<feature type="transmembrane region" description="Helical" evidence="1">
    <location>
        <begin position="82"/>
        <end position="102"/>
    </location>
</feature>
<protein>
    <recommendedName>
        <fullName evidence="4">DUF998 domain-containing protein</fullName>
    </recommendedName>
</protein>
<dbReference type="PATRIC" id="fig|299146.4.peg.5685"/>
<dbReference type="AlphaFoldDB" id="A0A1A9AEK0"/>
<gene>
    <name evidence="2" type="ORF">GA0070621_5512</name>
</gene>
<evidence type="ECO:0000256" key="1">
    <source>
        <dbReference type="SAM" id="Phobius"/>
    </source>
</evidence>
<keyword evidence="1" id="KW-1133">Transmembrane helix</keyword>
<dbReference type="InterPro" id="IPR009339">
    <property type="entry name" value="DUF998"/>
</dbReference>
<dbReference type="Proteomes" id="UP000198765">
    <property type="component" value="Chromosome I"/>
</dbReference>
<feature type="transmembrane region" description="Helical" evidence="1">
    <location>
        <begin position="114"/>
        <end position="134"/>
    </location>
</feature>
<feature type="transmembrane region" description="Helical" evidence="1">
    <location>
        <begin position="40"/>
        <end position="61"/>
    </location>
</feature>